<evidence type="ECO:0000256" key="2">
    <source>
        <dbReference type="SAM" id="MobiDB-lite"/>
    </source>
</evidence>
<dbReference type="InterPro" id="IPR050430">
    <property type="entry name" value="Peptidase_S1"/>
</dbReference>
<evidence type="ECO:0000313" key="5">
    <source>
        <dbReference type="Proteomes" id="UP001145021"/>
    </source>
</evidence>
<sequence length="378" mass="38124">MKLSTIAFATVAAAGSGVFGGHLEKRVVGGSSAASSGSYTFVADIVVGSSDGKAGACTGALISPTVVVTSAGCVADSVSNKAVSVNTVIVGQGSASSVLGNNTVSLSEAVAKSKYVFAKEVHVHPGYNSIAHTDNIAVVVLTQPLASADQTAKVISKPGSAAKTAYTAVGWGSTAAQAGGDNFPSAGPFASQLQQVQLSVGSKSACTDIWDSYANLTNSLCLNPVKSSANVCNGDGLLVKTANDKSVGIAGLLNIVGDSDGVPAETCTSSSATDFFTTFTNYISWITQITSLQESDFVSKATFTFDTVSASGNDKDNEEEAEGSLSDDEEEEKSGSHSSHDHESSLDSEESSESSSAASTMLGLASGSLAAMLIASLF</sequence>
<comment type="caution">
    <text evidence="4">The sequence shown here is derived from an EMBL/GenBank/DDBJ whole genome shotgun (WGS) entry which is preliminary data.</text>
</comment>
<dbReference type="EMBL" id="JANBOH010000347">
    <property type="protein sequence ID" value="KAJ1642729.1"/>
    <property type="molecule type" value="Genomic_DNA"/>
</dbReference>
<proteinExistence type="predicted"/>
<dbReference type="Gene3D" id="2.40.10.10">
    <property type="entry name" value="Trypsin-like serine proteases"/>
    <property type="match status" value="1"/>
</dbReference>
<evidence type="ECO:0000313" key="4">
    <source>
        <dbReference type="EMBL" id="KAJ1642729.1"/>
    </source>
</evidence>
<dbReference type="PANTHER" id="PTHR24276">
    <property type="entry name" value="POLYSERASE-RELATED"/>
    <property type="match status" value="1"/>
</dbReference>
<dbReference type="SUPFAM" id="SSF50494">
    <property type="entry name" value="Trypsin-like serine proteases"/>
    <property type="match status" value="1"/>
</dbReference>
<dbReference type="InterPro" id="IPR001254">
    <property type="entry name" value="Trypsin_dom"/>
</dbReference>
<dbReference type="GO" id="GO:0004252">
    <property type="term" value="F:serine-type endopeptidase activity"/>
    <property type="evidence" value="ECO:0007669"/>
    <property type="project" value="InterPro"/>
</dbReference>
<name>A0A9W7XH15_9FUNG</name>
<keyword evidence="5" id="KW-1185">Reference proteome</keyword>
<protein>
    <recommendedName>
        <fullName evidence="3">Peptidase S1 domain-containing protein</fullName>
    </recommendedName>
</protein>
<dbReference type="AlphaFoldDB" id="A0A9W7XH15"/>
<dbReference type="PANTHER" id="PTHR24276:SF98">
    <property type="entry name" value="FI18310P1-RELATED"/>
    <property type="match status" value="1"/>
</dbReference>
<accession>A0A9W7XH15</accession>
<dbReference type="InterPro" id="IPR043504">
    <property type="entry name" value="Peptidase_S1_PA_chymotrypsin"/>
</dbReference>
<feature type="compositionally biased region" description="Basic and acidic residues" evidence="2">
    <location>
        <begin position="333"/>
        <end position="345"/>
    </location>
</feature>
<feature type="compositionally biased region" description="Acidic residues" evidence="2">
    <location>
        <begin position="316"/>
        <end position="332"/>
    </location>
</feature>
<feature type="region of interest" description="Disordered" evidence="2">
    <location>
        <begin position="309"/>
        <end position="359"/>
    </location>
</feature>
<evidence type="ECO:0000259" key="3">
    <source>
        <dbReference type="PROSITE" id="PS50240"/>
    </source>
</evidence>
<dbReference type="SMART" id="SM00020">
    <property type="entry name" value="Tryp_SPc"/>
    <property type="match status" value="1"/>
</dbReference>
<feature type="domain" description="Peptidase S1" evidence="3">
    <location>
        <begin position="27"/>
        <end position="291"/>
    </location>
</feature>
<gene>
    <name evidence="4" type="ORF">LPJ64_005446</name>
</gene>
<reference evidence="4" key="1">
    <citation type="submission" date="2022-07" db="EMBL/GenBank/DDBJ databases">
        <title>Phylogenomic reconstructions and comparative analyses of Kickxellomycotina fungi.</title>
        <authorList>
            <person name="Reynolds N.K."/>
            <person name="Stajich J.E."/>
            <person name="Barry K."/>
            <person name="Grigoriev I.V."/>
            <person name="Crous P."/>
            <person name="Smith M.E."/>
        </authorList>
    </citation>
    <scope>NUCLEOTIDE SEQUENCE</scope>
    <source>
        <strain evidence="4">NBRC 105413</strain>
    </source>
</reference>
<dbReference type="GO" id="GO:0006508">
    <property type="term" value="P:proteolysis"/>
    <property type="evidence" value="ECO:0007669"/>
    <property type="project" value="InterPro"/>
</dbReference>
<dbReference type="Pfam" id="PF00089">
    <property type="entry name" value="Trypsin"/>
    <property type="match status" value="1"/>
</dbReference>
<evidence type="ECO:0000256" key="1">
    <source>
        <dbReference type="ARBA" id="ARBA00023157"/>
    </source>
</evidence>
<keyword evidence="1" id="KW-1015">Disulfide bond</keyword>
<organism evidence="4 5">
    <name type="scientific">Coemansia asiatica</name>
    <dbReference type="NCBI Taxonomy" id="1052880"/>
    <lineage>
        <taxon>Eukaryota</taxon>
        <taxon>Fungi</taxon>
        <taxon>Fungi incertae sedis</taxon>
        <taxon>Zoopagomycota</taxon>
        <taxon>Kickxellomycotina</taxon>
        <taxon>Kickxellomycetes</taxon>
        <taxon>Kickxellales</taxon>
        <taxon>Kickxellaceae</taxon>
        <taxon>Coemansia</taxon>
    </lineage>
</organism>
<dbReference type="PROSITE" id="PS50240">
    <property type="entry name" value="TRYPSIN_DOM"/>
    <property type="match status" value="1"/>
</dbReference>
<dbReference type="Proteomes" id="UP001145021">
    <property type="component" value="Unassembled WGS sequence"/>
</dbReference>
<dbReference type="InterPro" id="IPR009003">
    <property type="entry name" value="Peptidase_S1_PA"/>
</dbReference>